<evidence type="ECO:0000313" key="2">
    <source>
        <dbReference type="Proteomes" id="UP000054321"/>
    </source>
</evidence>
<reference evidence="2" key="2">
    <citation type="submission" date="2015-01" db="EMBL/GenBank/DDBJ databases">
        <title>Evolutionary Origins and Diversification of the Mycorrhizal Mutualists.</title>
        <authorList>
            <consortium name="DOE Joint Genome Institute"/>
            <consortium name="Mycorrhizal Genomics Consortium"/>
            <person name="Kohler A."/>
            <person name="Kuo A."/>
            <person name="Nagy L.G."/>
            <person name="Floudas D."/>
            <person name="Copeland A."/>
            <person name="Barry K.W."/>
            <person name="Cichocki N."/>
            <person name="Veneault-Fourrey C."/>
            <person name="LaButti K."/>
            <person name="Lindquist E.A."/>
            <person name="Lipzen A."/>
            <person name="Lundell T."/>
            <person name="Morin E."/>
            <person name="Murat C."/>
            <person name="Riley R."/>
            <person name="Ohm R."/>
            <person name="Sun H."/>
            <person name="Tunlid A."/>
            <person name="Henrissat B."/>
            <person name="Grigoriev I.V."/>
            <person name="Hibbett D.S."/>
            <person name="Martin F."/>
        </authorList>
    </citation>
    <scope>NUCLEOTIDE SEQUENCE [LARGE SCALE GENOMIC DNA]</scope>
    <source>
        <strain evidence="2">Zn</strain>
    </source>
</reference>
<evidence type="ECO:0000313" key="1">
    <source>
        <dbReference type="EMBL" id="KIM97420.1"/>
    </source>
</evidence>
<sequence length="58" mass="6332">MRRLSVTAGLQLSTDLSTLTLNYHLLLSDPIDQQMTNAAIVCTKETVKSVGLNIWSGL</sequence>
<reference evidence="1 2" key="1">
    <citation type="submission" date="2014-04" db="EMBL/GenBank/DDBJ databases">
        <authorList>
            <consortium name="DOE Joint Genome Institute"/>
            <person name="Kuo A."/>
            <person name="Martino E."/>
            <person name="Perotto S."/>
            <person name="Kohler A."/>
            <person name="Nagy L.G."/>
            <person name="Floudas D."/>
            <person name="Copeland A."/>
            <person name="Barry K.W."/>
            <person name="Cichocki N."/>
            <person name="Veneault-Fourrey C."/>
            <person name="LaButti K."/>
            <person name="Lindquist E.A."/>
            <person name="Lipzen A."/>
            <person name="Lundell T."/>
            <person name="Morin E."/>
            <person name="Murat C."/>
            <person name="Sun H."/>
            <person name="Tunlid A."/>
            <person name="Henrissat B."/>
            <person name="Grigoriev I.V."/>
            <person name="Hibbett D.S."/>
            <person name="Martin F."/>
            <person name="Nordberg H.P."/>
            <person name="Cantor M.N."/>
            <person name="Hua S.X."/>
        </authorList>
    </citation>
    <scope>NUCLEOTIDE SEQUENCE [LARGE SCALE GENOMIC DNA]</scope>
    <source>
        <strain evidence="1 2">Zn</strain>
    </source>
</reference>
<dbReference type="HOGENOM" id="CLU_2979696_0_0_1"/>
<name>A0A0C3GMT0_OIDMZ</name>
<keyword evidence="2" id="KW-1185">Reference proteome</keyword>
<organism evidence="1 2">
    <name type="scientific">Oidiodendron maius (strain Zn)</name>
    <dbReference type="NCBI Taxonomy" id="913774"/>
    <lineage>
        <taxon>Eukaryota</taxon>
        <taxon>Fungi</taxon>
        <taxon>Dikarya</taxon>
        <taxon>Ascomycota</taxon>
        <taxon>Pezizomycotina</taxon>
        <taxon>Leotiomycetes</taxon>
        <taxon>Leotiomycetes incertae sedis</taxon>
        <taxon>Myxotrichaceae</taxon>
        <taxon>Oidiodendron</taxon>
    </lineage>
</organism>
<dbReference type="InParanoid" id="A0A0C3GMT0"/>
<protein>
    <submittedName>
        <fullName evidence="1">Uncharacterized protein</fullName>
    </submittedName>
</protein>
<dbReference type="AlphaFoldDB" id="A0A0C3GMT0"/>
<proteinExistence type="predicted"/>
<dbReference type="EMBL" id="KN832882">
    <property type="protein sequence ID" value="KIM97420.1"/>
    <property type="molecule type" value="Genomic_DNA"/>
</dbReference>
<accession>A0A0C3GMT0</accession>
<dbReference type="Proteomes" id="UP000054321">
    <property type="component" value="Unassembled WGS sequence"/>
</dbReference>
<gene>
    <name evidence="1" type="ORF">OIDMADRAFT_20559</name>
</gene>